<sequence length="96" mass="11293">HIARRCLSERKLKRDPEERHGTNYVGWFNPYDNDPEAWDENEVYALGEKRPLPHPGTGNREKRIQTQPGGTWENRLRPRGDLLENLGEEPEIMDED</sequence>
<evidence type="ECO:0000256" key="1">
    <source>
        <dbReference type="SAM" id="MobiDB-lite"/>
    </source>
</evidence>
<protein>
    <submittedName>
        <fullName evidence="2">1085_t:CDS:1</fullName>
    </submittedName>
</protein>
<evidence type="ECO:0000313" key="3">
    <source>
        <dbReference type="Proteomes" id="UP000789901"/>
    </source>
</evidence>
<proteinExistence type="predicted"/>
<reference evidence="2 3" key="1">
    <citation type="submission" date="2021-06" db="EMBL/GenBank/DDBJ databases">
        <authorList>
            <person name="Kallberg Y."/>
            <person name="Tangrot J."/>
            <person name="Rosling A."/>
        </authorList>
    </citation>
    <scope>NUCLEOTIDE SEQUENCE [LARGE SCALE GENOMIC DNA]</scope>
    <source>
        <strain evidence="2 3">120-4 pot B 10/14</strain>
    </source>
</reference>
<dbReference type="EMBL" id="CAJVQB010173060">
    <property type="protein sequence ID" value="CAG8857624.1"/>
    <property type="molecule type" value="Genomic_DNA"/>
</dbReference>
<evidence type="ECO:0000313" key="2">
    <source>
        <dbReference type="EMBL" id="CAG8857624.1"/>
    </source>
</evidence>
<comment type="caution">
    <text evidence="2">The sequence shown here is derived from an EMBL/GenBank/DDBJ whole genome shotgun (WGS) entry which is preliminary data.</text>
</comment>
<gene>
    <name evidence="2" type="ORF">GMARGA_LOCUS46443</name>
</gene>
<feature type="non-terminal residue" evidence="2">
    <location>
        <position position="1"/>
    </location>
</feature>
<feature type="region of interest" description="Disordered" evidence="1">
    <location>
        <begin position="48"/>
        <end position="96"/>
    </location>
</feature>
<feature type="non-terminal residue" evidence="2">
    <location>
        <position position="96"/>
    </location>
</feature>
<feature type="compositionally biased region" description="Acidic residues" evidence="1">
    <location>
        <begin position="86"/>
        <end position="96"/>
    </location>
</feature>
<accession>A0ABN7XRB3</accession>
<organism evidence="2 3">
    <name type="scientific">Gigaspora margarita</name>
    <dbReference type="NCBI Taxonomy" id="4874"/>
    <lineage>
        <taxon>Eukaryota</taxon>
        <taxon>Fungi</taxon>
        <taxon>Fungi incertae sedis</taxon>
        <taxon>Mucoromycota</taxon>
        <taxon>Glomeromycotina</taxon>
        <taxon>Glomeromycetes</taxon>
        <taxon>Diversisporales</taxon>
        <taxon>Gigasporaceae</taxon>
        <taxon>Gigaspora</taxon>
    </lineage>
</organism>
<keyword evidence="3" id="KW-1185">Reference proteome</keyword>
<name>A0ABN7XRB3_GIGMA</name>
<dbReference type="Proteomes" id="UP000789901">
    <property type="component" value="Unassembled WGS sequence"/>
</dbReference>